<name>A0A5E4SMZ8_9BURK</name>
<dbReference type="EMBL" id="CABPSL010000001">
    <property type="protein sequence ID" value="VVD75249.1"/>
    <property type="molecule type" value="Genomic_DNA"/>
</dbReference>
<proteinExistence type="predicted"/>
<dbReference type="Proteomes" id="UP000384354">
    <property type="component" value="Unassembled WGS sequence"/>
</dbReference>
<evidence type="ECO:0000313" key="1">
    <source>
        <dbReference type="EMBL" id="VVD75249.1"/>
    </source>
</evidence>
<dbReference type="Pfam" id="PF13327">
    <property type="entry name" value="T3SS_LEE_assoc"/>
    <property type="match status" value="1"/>
</dbReference>
<organism evidence="1 2">
    <name type="scientific">Pandoraea cepalis</name>
    <dbReference type="NCBI Taxonomy" id="2508294"/>
    <lineage>
        <taxon>Bacteria</taxon>
        <taxon>Pseudomonadati</taxon>
        <taxon>Pseudomonadota</taxon>
        <taxon>Betaproteobacteria</taxon>
        <taxon>Burkholderiales</taxon>
        <taxon>Burkholderiaceae</taxon>
        <taxon>Pandoraea</taxon>
    </lineage>
</organism>
<protein>
    <submittedName>
        <fullName evidence="1">Uncharacterized protein</fullName>
    </submittedName>
</protein>
<dbReference type="AlphaFoldDB" id="A0A5E4SMZ8"/>
<dbReference type="InterPro" id="IPR025292">
    <property type="entry name" value="T3SS_LEE_assoc"/>
</dbReference>
<gene>
    <name evidence="1" type="ORF">PCE31106_00824</name>
</gene>
<evidence type="ECO:0000313" key="2">
    <source>
        <dbReference type="Proteomes" id="UP000384354"/>
    </source>
</evidence>
<sequence>MASARIMGAAFAHPRIEGIVTPAHCGGATQLARLIWQPGMQMDVGWWRAFDMLPWREAYRRHAACRASIDCLVIARRGWPGAAAGDCAPPQGNTAQAMLRRLPNLRRLSLAHGLRAMGCPDYLLLGTYRRALASWLDAWQCDRLLLTRRDWPASPTLSPEQVVPAALAATGACLDGAPELPCVEVATVSKAARLLLPPPADIEPFASGARLTNEDIWLRFAALEKMLCMSSTSP</sequence>
<reference evidence="1 2" key="1">
    <citation type="submission" date="2019-08" db="EMBL/GenBank/DDBJ databases">
        <authorList>
            <person name="Peeters C."/>
        </authorList>
    </citation>
    <scope>NUCLEOTIDE SEQUENCE [LARGE SCALE GENOMIC DNA]</scope>
    <source>
        <strain evidence="1 2">LMG 31106</strain>
    </source>
</reference>
<accession>A0A5E4SMZ8</accession>